<dbReference type="EMBL" id="JAGINT010000001">
    <property type="protein sequence ID" value="MBP2348998.1"/>
    <property type="molecule type" value="Genomic_DNA"/>
</dbReference>
<proteinExistence type="predicted"/>
<sequence length="40" mass="4581">MTDWAWVGLGFGIAYAAITGYLIVLRRRLGKAYRQIARPR</sequence>
<gene>
    <name evidence="2" type="ORF">JOF29_000081</name>
</gene>
<comment type="caution">
    <text evidence="2">The sequence shown here is derived from an EMBL/GenBank/DDBJ whole genome shotgun (WGS) entry which is preliminary data.</text>
</comment>
<keyword evidence="3" id="KW-1185">Reference proteome</keyword>
<organism evidence="2 3">
    <name type="scientific">Kribbella aluminosa</name>
    <dbReference type="NCBI Taxonomy" id="416017"/>
    <lineage>
        <taxon>Bacteria</taxon>
        <taxon>Bacillati</taxon>
        <taxon>Actinomycetota</taxon>
        <taxon>Actinomycetes</taxon>
        <taxon>Propionibacteriales</taxon>
        <taxon>Kribbellaceae</taxon>
        <taxon>Kribbella</taxon>
    </lineage>
</organism>
<feature type="transmembrane region" description="Helical" evidence="1">
    <location>
        <begin position="6"/>
        <end position="25"/>
    </location>
</feature>
<accession>A0ABS4UBL9</accession>
<keyword evidence="1" id="KW-1133">Transmembrane helix</keyword>
<reference evidence="2 3" key="1">
    <citation type="submission" date="2021-03" db="EMBL/GenBank/DDBJ databases">
        <title>Sequencing the genomes of 1000 actinobacteria strains.</title>
        <authorList>
            <person name="Klenk H.-P."/>
        </authorList>
    </citation>
    <scope>NUCLEOTIDE SEQUENCE [LARGE SCALE GENOMIC DNA]</scope>
    <source>
        <strain evidence="2 3">DSM 18824</strain>
    </source>
</reference>
<protein>
    <recommendedName>
        <fullName evidence="4">CcmD family protein</fullName>
    </recommendedName>
</protein>
<keyword evidence="1" id="KW-0812">Transmembrane</keyword>
<evidence type="ECO:0008006" key="4">
    <source>
        <dbReference type="Google" id="ProtNLM"/>
    </source>
</evidence>
<keyword evidence="1" id="KW-0472">Membrane</keyword>
<dbReference type="Proteomes" id="UP000755585">
    <property type="component" value="Unassembled WGS sequence"/>
</dbReference>
<evidence type="ECO:0000256" key="1">
    <source>
        <dbReference type="SAM" id="Phobius"/>
    </source>
</evidence>
<name>A0ABS4UBL9_9ACTN</name>
<evidence type="ECO:0000313" key="2">
    <source>
        <dbReference type="EMBL" id="MBP2348998.1"/>
    </source>
</evidence>
<evidence type="ECO:0000313" key="3">
    <source>
        <dbReference type="Proteomes" id="UP000755585"/>
    </source>
</evidence>
<dbReference type="RefSeq" id="WP_281067204.1">
    <property type="nucleotide sequence ID" value="NZ_BAAAVU010000028.1"/>
</dbReference>